<reference evidence="2" key="1">
    <citation type="submission" date="2016-10" db="EMBL/GenBank/DDBJ databases">
        <authorList>
            <person name="Varghese N."/>
            <person name="Submissions S."/>
        </authorList>
    </citation>
    <scope>NUCLEOTIDE SEQUENCE [LARGE SCALE GENOMIC DNA]</scope>
    <source>
        <strain evidence="2">CGMCC 1.10223</strain>
    </source>
</reference>
<accession>A0A1I2AFX9</accession>
<gene>
    <name evidence="1" type="ORF">SAMN04487969_102465</name>
</gene>
<name>A0A1I2AFX9_9BACL</name>
<dbReference type="OrthoDB" id="10005078at2"/>
<organism evidence="1 2">
    <name type="scientific">Paenibacillus algorifonticola</name>
    <dbReference type="NCBI Taxonomy" id="684063"/>
    <lineage>
        <taxon>Bacteria</taxon>
        <taxon>Bacillati</taxon>
        <taxon>Bacillota</taxon>
        <taxon>Bacilli</taxon>
        <taxon>Bacillales</taxon>
        <taxon>Paenibacillaceae</taxon>
        <taxon>Paenibacillus</taxon>
    </lineage>
</organism>
<evidence type="ECO:0000313" key="1">
    <source>
        <dbReference type="EMBL" id="SFE42709.1"/>
    </source>
</evidence>
<keyword evidence="2" id="KW-1185">Reference proteome</keyword>
<dbReference type="AlphaFoldDB" id="A0A1I2AFX9"/>
<protein>
    <submittedName>
        <fullName evidence="1">Uncharacterized protein</fullName>
    </submittedName>
</protein>
<dbReference type="Proteomes" id="UP000183410">
    <property type="component" value="Unassembled WGS sequence"/>
</dbReference>
<dbReference type="EMBL" id="FONN01000002">
    <property type="protein sequence ID" value="SFE42709.1"/>
    <property type="molecule type" value="Genomic_DNA"/>
</dbReference>
<proteinExistence type="predicted"/>
<evidence type="ECO:0000313" key="2">
    <source>
        <dbReference type="Proteomes" id="UP000183410"/>
    </source>
</evidence>
<sequence length="90" mass="10125">MDRITLKHYQDRTAKAEAIVKKIDALLSYSEKVMQARGFQAFDTTNCSLFSLSAKHAKIETPRLVDKIAASMEILIAEEIALLEQELAEL</sequence>
<dbReference type="RefSeq" id="WP_046230187.1">
    <property type="nucleotide sequence ID" value="NZ_FONN01000002.1"/>
</dbReference>